<keyword evidence="2" id="KW-1185">Reference proteome</keyword>
<dbReference type="Proteomes" id="UP000270468">
    <property type="component" value="Unassembled WGS sequence"/>
</dbReference>
<protein>
    <submittedName>
        <fullName evidence="1">Uncharacterized protein</fullName>
    </submittedName>
</protein>
<evidence type="ECO:0000313" key="1">
    <source>
        <dbReference type="EMBL" id="VDC25144.1"/>
    </source>
</evidence>
<sequence>MYGLTIYILTNEKTNETYWLYGSAIQINNDYNMPFTLRDIKSKGQFKLQMIMAILDAEELGHLVSELDDHVKWNPQLTNRKGVSINLPSWSVRPYIIANEKKHEHKSAFALTNNTASAKVYFALDKERWIAAIFDNQEGFLKKGKVIEEKLFEESTLKLFSADSERFGNFEIFTSPLHQSLFYPIGLHVDVKRTKVQMQNRSRVETDARGITLWADGSLEDQLPLQLNVTLWNGRGRSEAIVQDRLLSITSVGELIHCDAEEPISAVEVKLWNADGKLLHYNKTGLIRQINISMGVHTGTKVISDPWSKKLPTNLRDRVEKQERITPQKINVGDFNRDPWVEEAENFAGFLKDMNPSPLNTDEDSLFFSGNPEAEVRFFEFIKSKLDASTTEEVLIADPFFDAKAASKILTRSTTNVPLTVLTSLTTKQPETGGSLLDSFKEFLETYKILLPSGLTVLNVQNSVATKQQFHDRFFLIKEKGRWEGWLLGNSYNSQAQRYPSLMVKFPNQLMEEVLSYLNELKTGLVNDRPEAMIQTLFSNTTVQKENIYEGFPIFPHWELLMEPFRSNPEEELVDILKGLIDKGYFESSNGHYSWSIIEEKQVTVRKLIYSYLEPIQDFDQAKHWLLALSNWSYYGLDLEPSEVLPNNLFWIQAMQKTVDNIQKNIKENIHDEDVRWHQIKDKFEKLVETHESYDEWWTIYQYSFEYTRLIYKYKFILDGLWETDLRIYFEMLDKKWILVPHFLTKLHQVMEAPGEANLSLLATRLFYYSFFDSHNRPMKDVLLTELKESTAVEQRSLFIALDHTYKEEQQSLFIQKHASLFQKPIDQGLVTFIMQTRQNTILAYLRQMGNSISDDLMIELKKGIVSKWVSNLLHGKHLSFHFETDQPITEEMAMYSFQAHGGQWESWYEKEILEKLDLQELRNPFLYYHNYSKWRNYMDRALWSFHFGFMSLLAGKEKLNGRTAQKISKLFKTYFAESLPLYTYDSGLLDEVVYGLGFYLSEFEYEQETDEILKVLENQYFDPTYSLILYGSHPSIFTKRRIQLIELLQSKELKLRLGDKMIGRLIWLSKVIDSMSKEITDVEIIQDIKSLARLIESLLKDTSINIDSIAFQLQLSTPVTDADYEKWANLFRTSIKEMKESFKMAGTVEIFNQITGVGLYLFGKTEAFQDWLHQRDELTNDSPWDFIHCGKSEEALDDLIRMIVGNFS</sequence>
<proteinExistence type="predicted"/>
<dbReference type="RefSeq" id="WP_124069600.1">
    <property type="nucleotide sequence ID" value="NZ_CBCRXF010000011.1"/>
</dbReference>
<dbReference type="OrthoDB" id="2614792at2"/>
<gene>
    <name evidence="1" type="ORF">FILTAD_01186</name>
</gene>
<reference evidence="1 2" key="1">
    <citation type="submission" date="2018-11" db="EMBL/GenBank/DDBJ databases">
        <authorList>
            <person name="Criscuolo A."/>
        </authorList>
    </citation>
    <scope>NUCLEOTIDE SEQUENCE [LARGE SCALE GENOMIC DNA]</scope>
    <source>
        <strain evidence="1">ATB-66</strain>
    </source>
</reference>
<dbReference type="AlphaFoldDB" id="A0A3P5XCB0"/>
<evidence type="ECO:0000313" key="2">
    <source>
        <dbReference type="Proteomes" id="UP000270468"/>
    </source>
</evidence>
<name>A0A3P5XCB0_9BACL</name>
<organism evidence="1 2">
    <name type="scientific">Filibacter tadaridae</name>
    <dbReference type="NCBI Taxonomy" id="2483811"/>
    <lineage>
        <taxon>Bacteria</taxon>
        <taxon>Bacillati</taxon>
        <taxon>Bacillota</taxon>
        <taxon>Bacilli</taxon>
        <taxon>Bacillales</taxon>
        <taxon>Caryophanaceae</taxon>
        <taxon>Filibacter</taxon>
    </lineage>
</organism>
<accession>A0A3P5XCB0</accession>
<dbReference type="NCBIfam" id="NF040700">
    <property type="entry name" value="VPA1262_N_dom"/>
    <property type="match status" value="1"/>
</dbReference>
<dbReference type="EMBL" id="UXAV01000031">
    <property type="protein sequence ID" value="VDC25144.1"/>
    <property type="molecule type" value="Genomic_DNA"/>
</dbReference>
<dbReference type="NCBIfam" id="NF040699">
    <property type="entry name" value="VPA1262_fam"/>
    <property type="match status" value="1"/>
</dbReference>